<evidence type="ECO:0000256" key="2">
    <source>
        <dbReference type="ARBA" id="ARBA00022801"/>
    </source>
</evidence>
<organism evidence="8 9">
    <name type="scientific">Rufibacter tibetensis</name>
    <dbReference type="NCBI Taxonomy" id="512763"/>
    <lineage>
        <taxon>Bacteria</taxon>
        <taxon>Pseudomonadati</taxon>
        <taxon>Bacteroidota</taxon>
        <taxon>Cytophagia</taxon>
        <taxon>Cytophagales</taxon>
        <taxon>Hymenobacteraceae</taxon>
        <taxon>Rufibacter</taxon>
    </lineage>
</organism>
<name>A0A0P0C8W4_9BACT</name>
<dbReference type="InterPro" id="IPR000246">
    <property type="entry name" value="Peptidase_T2"/>
</dbReference>
<feature type="active site" description="Nucleophile" evidence="5">
    <location>
        <position position="189"/>
    </location>
</feature>
<keyword evidence="9" id="KW-1185">Reference proteome</keyword>
<dbReference type="Proteomes" id="UP000061382">
    <property type="component" value="Chromosome"/>
</dbReference>
<dbReference type="Pfam" id="PF01112">
    <property type="entry name" value="Asparaginase_2"/>
    <property type="match status" value="1"/>
</dbReference>
<feature type="binding site" evidence="6">
    <location>
        <begin position="217"/>
        <end position="220"/>
    </location>
    <ligand>
        <name>substrate</name>
    </ligand>
</feature>
<keyword evidence="3" id="KW-0068">Autocatalytic cleavage</keyword>
<evidence type="ECO:0000313" key="8">
    <source>
        <dbReference type="EMBL" id="ALI99971.1"/>
    </source>
</evidence>
<dbReference type="SUPFAM" id="SSF56235">
    <property type="entry name" value="N-terminal nucleophile aminohydrolases (Ntn hydrolases)"/>
    <property type="match status" value="1"/>
</dbReference>
<dbReference type="EMBL" id="CP012643">
    <property type="protein sequence ID" value="ALI99971.1"/>
    <property type="molecule type" value="Genomic_DNA"/>
</dbReference>
<reference evidence="8 9" key="1">
    <citation type="submission" date="2015-08" db="EMBL/GenBank/DDBJ databases">
        <title>Complete genome sequence of Rufibacter tibetensis strain 1351t, a radiation-resistant bacterium from tibet plateau.</title>
        <authorList>
            <person name="Dai J."/>
        </authorList>
    </citation>
    <scope>NUCLEOTIDE SEQUENCE [LARGE SCALE GENOMIC DNA]</scope>
    <source>
        <strain evidence="8 9">1351</strain>
    </source>
</reference>
<dbReference type="AlphaFoldDB" id="A0A0P0C8W4"/>
<sequence>MPPETTHYKSEMTNSTPTKPAIIVHGGCGSVYPEPMSPERRAAYETKLMEAAQAGYEALQAGKSSVEAVEVSVKILEDSPLFNAAHGAVFSNEEIIELDASIMDGAAFLAGAVAGVRTIRNPISAARKVMEASNHVMMVGTGAEAFAQTVGLEVVPPSYFEIAERRDQIRQIKEAEAQGQTTKETKLGTVGAVALDLNGNLAAGTSTGGMLNKRFGRVGDSPIIGAGTFANHVCAVSGTGHGEFFMRHTVAHDIAALMEYKGVSVEQAAQKVIHEKVLKAGGEGGVIVLDAQGNRGITHSTQGMFWASVSSDGTQQVHVDNIIIE</sequence>
<dbReference type="FunFam" id="3.60.20.30:FF:000001">
    <property type="entry name" value="Isoaspartyl peptidase/L-asparaginase"/>
    <property type="match status" value="1"/>
</dbReference>
<proteinExistence type="predicted"/>
<dbReference type="STRING" id="512763.DC20_14560"/>
<gene>
    <name evidence="8" type="ORF">DC20_14560</name>
</gene>
<dbReference type="PANTHER" id="PTHR10188:SF6">
    <property type="entry name" value="N(4)-(BETA-N-ACETYLGLUCOSAMINYL)-L-ASPARAGINASE"/>
    <property type="match status" value="1"/>
</dbReference>
<evidence type="ECO:0000256" key="3">
    <source>
        <dbReference type="ARBA" id="ARBA00022813"/>
    </source>
</evidence>
<evidence type="ECO:0000256" key="4">
    <source>
        <dbReference type="ARBA" id="ARBA00069124"/>
    </source>
</evidence>
<dbReference type="GO" id="GO:0008233">
    <property type="term" value="F:peptidase activity"/>
    <property type="evidence" value="ECO:0007669"/>
    <property type="project" value="UniProtKB-KW"/>
</dbReference>
<keyword evidence="1" id="KW-0645">Protease</keyword>
<dbReference type="Gene3D" id="3.60.20.30">
    <property type="entry name" value="(Glycosyl)asparaginase"/>
    <property type="match status" value="1"/>
</dbReference>
<accession>A0A0P0C8W4</accession>
<evidence type="ECO:0000256" key="7">
    <source>
        <dbReference type="PIRSR" id="PIRSR600246-3"/>
    </source>
</evidence>
<evidence type="ECO:0000256" key="5">
    <source>
        <dbReference type="PIRSR" id="PIRSR600246-1"/>
    </source>
</evidence>
<evidence type="ECO:0000313" key="9">
    <source>
        <dbReference type="Proteomes" id="UP000061382"/>
    </source>
</evidence>
<dbReference type="GO" id="GO:0006508">
    <property type="term" value="P:proteolysis"/>
    <property type="evidence" value="ECO:0007669"/>
    <property type="project" value="UniProtKB-KW"/>
</dbReference>
<feature type="binding site" evidence="6">
    <location>
        <begin position="239"/>
        <end position="242"/>
    </location>
    <ligand>
        <name>substrate</name>
    </ligand>
</feature>
<dbReference type="KEGG" id="rti:DC20_14560"/>
<feature type="site" description="Cleavage; by autolysis" evidence="7">
    <location>
        <begin position="188"/>
        <end position="189"/>
    </location>
</feature>
<dbReference type="PATRIC" id="fig|512763.3.peg.3202"/>
<dbReference type="PANTHER" id="PTHR10188">
    <property type="entry name" value="L-ASPARAGINASE"/>
    <property type="match status" value="1"/>
</dbReference>
<evidence type="ECO:0000256" key="1">
    <source>
        <dbReference type="ARBA" id="ARBA00022670"/>
    </source>
</evidence>
<protein>
    <recommendedName>
        <fullName evidence="4">Isoaspartyl peptidase</fullName>
    </recommendedName>
</protein>
<keyword evidence="2" id="KW-0378">Hydrolase</keyword>
<dbReference type="InterPro" id="IPR029055">
    <property type="entry name" value="Ntn_hydrolases_N"/>
</dbReference>
<evidence type="ECO:0000256" key="6">
    <source>
        <dbReference type="PIRSR" id="PIRSR600246-2"/>
    </source>
</evidence>
<dbReference type="GO" id="GO:0016811">
    <property type="term" value="F:hydrolase activity, acting on carbon-nitrogen (but not peptide) bonds, in linear amides"/>
    <property type="evidence" value="ECO:0007669"/>
    <property type="project" value="UniProtKB-ARBA"/>
</dbReference>
<dbReference type="CDD" id="cd04701">
    <property type="entry name" value="Asparaginase_2"/>
    <property type="match status" value="1"/>
</dbReference>